<dbReference type="Pfam" id="PF01121">
    <property type="entry name" value="CoaE"/>
    <property type="match status" value="1"/>
</dbReference>
<dbReference type="Proteomes" id="UP000560000">
    <property type="component" value="Unassembled WGS sequence"/>
</dbReference>
<dbReference type="EC" id="2.7.1.24" evidence="5 6"/>
<dbReference type="Gene3D" id="3.40.50.300">
    <property type="entry name" value="P-loop containing nucleotide triphosphate hydrolases"/>
    <property type="match status" value="1"/>
</dbReference>
<evidence type="ECO:0000256" key="3">
    <source>
        <dbReference type="ARBA" id="ARBA00022840"/>
    </source>
</evidence>
<evidence type="ECO:0000313" key="7">
    <source>
        <dbReference type="EMBL" id="KGI77256.1"/>
    </source>
</evidence>
<dbReference type="AlphaFoldDB" id="A0A099CU85"/>
<keyword evidence="4 5" id="KW-0173">Coenzyme A biosynthesis</keyword>
<evidence type="ECO:0000256" key="2">
    <source>
        <dbReference type="ARBA" id="ARBA00022741"/>
    </source>
</evidence>
<sequence>MNASTHWVAALTGGVASGKSAVAERFERLGIAVHDADVAAREAVAPGSEGLRAIVTSFGEGVLDEHGALDRRAMRARVFEQPSARLQLEAIVHPAVRAKLRERVASDRGPYCLLAIPLLAETWPQYAWVDRVIVVDASDEVRRQRLMRRDDISAELAQKMMDAQATRERRRALADDVIDNDGAEEALDAQVRILHQRYLNLAERKRAGND</sequence>
<dbReference type="SUPFAM" id="SSF52540">
    <property type="entry name" value="P-loop containing nucleoside triphosphate hydrolases"/>
    <property type="match status" value="1"/>
</dbReference>
<evidence type="ECO:0000256" key="6">
    <source>
        <dbReference type="NCBIfam" id="TIGR00152"/>
    </source>
</evidence>
<evidence type="ECO:0000313" key="9">
    <source>
        <dbReference type="Proteomes" id="UP000029708"/>
    </source>
</evidence>
<dbReference type="EMBL" id="JACHET010000001">
    <property type="protein sequence ID" value="MBB6185553.1"/>
    <property type="molecule type" value="Genomic_DNA"/>
</dbReference>
<comment type="caution">
    <text evidence="7">The sequence shown here is derived from an EMBL/GenBank/DDBJ whole genome shotgun (WGS) entry which is preliminary data.</text>
</comment>
<keyword evidence="9" id="KW-1185">Reference proteome</keyword>
<dbReference type="RefSeq" id="WP_043102035.1">
    <property type="nucleotide sequence ID" value="NZ_JACHET010000001.1"/>
</dbReference>
<dbReference type="OrthoDB" id="9812943at2"/>
<dbReference type="InterPro" id="IPR001977">
    <property type="entry name" value="Depp_CoAkinase"/>
</dbReference>
<comment type="subcellular location">
    <subcellularLocation>
        <location evidence="5">Cytoplasm</location>
    </subcellularLocation>
</comment>
<evidence type="ECO:0000256" key="5">
    <source>
        <dbReference type="HAMAP-Rule" id="MF_00376"/>
    </source>
</evidence>
<keyword evidence="5 7" id="KW-0418">Kinase</keyword>
<dbReference type="GO" id="GO:0004140">
    <property type="term" value="F:dephospho-CoA kinase activity"/>
    <property type="evidence" value="ECO:0007669"/>
    <property type="project" value="UniProtKB-UniRule"/>
</dbReference>
<dbReference type="HOGENOM" id="CLU_057180_1_2_6"/>
<protein>
    <recommendedName>
        <fullName evidence="5 6">Dephospho-CoA kinase</fullName>
        <ecNumber evidence="5 6">2.7.1.24</ecNumber>
    </recommendedName>
    <alternativeName>
        <fullName evidence="5">Dephosphocoenzyme A kinase</fullName>
    </alternativeName>
</protein>
<evidence type="ECO:0000256" key="1">
    <source>
        <dbReference type="ARBA" id="ARBA00009018"/>
    </source>
</evidence>
<dbReference type="CDD" id="cd02022">
    <property type="entry name" value="DPCK"/>
    <property type="match status" value="1"/>
</dbReference>
<comment type="function">
    <text evidence="5">Catalyzes the phosphorylation of the 3'-hydroxyl group of dephosphocoenzyme A to form coenzyme A.</text>
</comment>
<name>A0A099CU85_9GAMM</name>
<dbReference type="NCBIfam" id="TIGR00152">
    <property type="entry name" value="dephospho-CoA kinase"/>
    <property type="match status" value="1"/>
</dbReference>
<keyword evidence="3 5" id="KW-0067">ATP-binding</keyword>
<keyword evidence="5 8" id="KW-0808">Transferase</keyword>
<dbReference type="PROSITE" id="PS51219">
    <property type="entry name" value="DPCK"/>
    <property type="match status" value="1"/>
</dbReference>
<dbReference type="GO" id="GO:0005524">
    <property type="term" value="F:ATP binding"/>
    <property type="evidence" value="ECO:0007669"/>
    <property type="project" value="UniProtKB-UniRule"/>
</dbReference>
<dbReference type="InterPro" id="IPR027417">
    <property type="entry name" value="P-loop_NTPase"/>
</dbReference>
<accession>A0A099CU85</accession>
<dbReference type="PANTHER" id="PTHR10695">
    <property type="entry name" value="DEPHOSPHO-COA KINASE-RELATED"/>
    <property type="match status" value="1"/>
</dbReference>
<evidence type="ECO:0000313" key="10">
    <source>
        <dbReference type="Proteomes" id="UP000560000"/>
    </source>
</evidence>
<evidence type="ECO:0000313" key="8">
    <source>
        <dbReference type="EMBL" id="MBB6185553.1"/>
    </source>
</evidence>
<dbReference type="HAMAP" id="MF_00376">
    <property type="entry name" value="Dephospho_CoA_kinase"/>
    <property type="match status" value="1"/>
</dbReference>
<evidence type="ECO:0000256" key="4">
    <source>
        <dbReference type="ARBA" id="ARBA00022993"/>
    </source>
</evidence>
<proteinExistence type="inferred from homology"/>
<keyword evidence="2 5" id="KW-0547">Nucleotide-binding</keyword>
<dbReference type="PANTHER" id="PTHR10695:SF46">
    <property type="entry name" value="BIFUNCTIONAL COENZYME A SYNTHASE-RELATED"/>
    <property type="match status" value="1"/>
</dbReference>
<comment type="similarity">
    <text evidence="1 5">Belongs to the CoaE family.</text>
</comment>
<reference evidence="7 9" key="1">
    <citation type="submission" date="2014-09" db="EMBL/GenBank/DDBJ databases">
        <title>Xanthomonadaceae 3.5X direct submission.</title>
        <authorList>
            <person name="Fang T."/>
            <person name="Wang H."/>
        </authorList>
    </citation>
    <scope>NUCLEOTIDE SEQUENCE [LARGE SCALE GENOMIC DNA]</scope>
    <source>
        <strain evidence="7 9">3.5X</strain>
    </source>
</reference>
<feature type="binding site" evidence="5">
    <location>
        <begin position="16"/>
        <end position="21"/>
    </location>
    <ligand>
        <name>ATP</name>
        <dbReference type="ChEBI" id="CHEBI:30616"/>
    </ligand>
</feature>
<dbReference type="STRING" id="1543381.LF63_0111740"/>
<keyword evidence="5" id="KW-0963">Cytoplasm</keyword>
<organism evidence="7 9">
    <name type="scientific">Oleiagrimonas soli</name>
    <dbReference type="NCBI Taxonomy" id="1543381"/>
    <lineage>
        <taxon>Bacteria</taxon>
        <taxon>Pseudomonadati</taxon>
        <taxon>Pseudomonadota</taxon>
        <taxon>Gammaproteobacteria</taxon>
        <taxon>Lysobacterales</taxon>
        <taxon>Rhodanobacteraceae</taxon>
        <taxon>Oleiagrimonas</taxon>
    </lineage>
</organism>
<dbReference type="Proteomes" id="UP000029708">
    <property type="component" value="Unassembled WGS sequence"/>
</dbReference>
<reference evidence="8 10" key="2">
    <citation type="submission" date="2020-08" db="EMBL/GenBank/DDBJ databases">
        <title>Genomic Encyclopedia of Type Strains, Phase IV (KMG-IV): sequencing the most valuable type-strain genomes for metagenomic binning, comparative biology and taxonomic classification.</title>
        <authorList>
            <person name="Goeker M."/>
        </authorList>
    </citation>
    <scope>NUCLEOTIDE SEQUENCE [LARGE SCALE GENOMIC DNA]</scope>
    <source>
        <strain evidence="8 10">DSM 107085</strain>
    </source>
</reference>
<dbReference type="UniPathway" id="UPA00241">
    <property type="reaction ID" value="UER00356"/>
</dbReference>
<dbReference type="GO" id="GO:0005737">
    <property type="term" value="C:cytoplasm"/>
    <property type="evidence" value="ECO:0007669"/>
    <property type="project" value="UniProtKB-SubCell"/>
</dbReference>
<comment type="catalytic activity">
    <reaction evidence="5">
        <text>3'-dephospho-CoA + ATP = ADP + CoA + H(+)</text>
        <dbReference type="Rhea" id="RHEA:18245"/>
        <dbReference type="ChEBI" id="CHEBI:15378"/>
        <dbReference type="ChEBI" id="CHEBI:30616"/>
        <dbReference type="ChEBI" id="CHEBI:57287"/>
        <dbReference type="ChEBI" id="CHEBI:57328"/>
        <dbReference type="ChEBI" id="CHEBI:456216"/>
        <dbReference type="EC" id="2.7.1.24"/>
    </reaction>
</comment>
<dbReference type="GO" id="GO:0015937">
    <property type="term" value="P:coenzyme A biosynthetic process"/>
    <property type="evidence" value="ECO:0007669"/>
    <property type="project" value="UniProtKB-UniRule"/>
</dbReference>
<dbReference type="EMBL" id="JROI01000013">
    <property type="protein sequence ID" value="KGI77256.1"/>
    <property type="molecule type" value="Genomic_DNA"/>
</dbReference>
<gene>
    <name evidence="5" type="primary">coaE</name>
    <name evidence="8" type="ORF">HNQ86_002898</name>
    <name evidence="7" type="ORF">LF63_0111740</name>
</gene>
<comment type="pathway">
    <text evidence="5">Cofactor biosynthesis; coenzyme A biosynthesis; CoA from (R)-pantothenate: step 5/5.</text>
</comment>